<proteinExistence type="predicted"/>
<evidence type="ECO:0000313" key="2">
    <source>
        <dbReference type="Proteomes" id="UP000765509"/>
    </source>
</evidence>
<sequence>MVSGCKIRVIFDIRTNVGTAFLGRNTSNLNKHHSKCCGRFSAWESKCPGAIDPNLGAKLAAEEQGMLQKSLVEALVEIQVSFSIFQTPLLRQILHCLSPTFVWPKRQQIAAMATDLYFEPKQKLIEEVANLPQGTYLSAAINCWTTKDQTQSYVAM</sequence>
<dbReference type="AlphaFoldDB" id="A0A9Q3IFU9"/>
<accession>A0A9Q3IFU9</accession>
<dbReference type="Proteomes" id="UP000765509">
    <property type="component" value="Unassembled WGS sequence"/>
</dbReference>
<name>A0A9Q3IFU9_9BASI</name>
<comment type="caution">
    <text evidence="1">The sequence shown here is derived from an EMBL/GenBank/DDBJ whole genome shotgun (WGS) entry which is preliminary data.</text>
</comment>
<keyword evidence="2" id="KW-1185">Reference proteome</keyword>
<dbReference type="EMBL" id="AVOT02046295">
    <property type="protein sequence ID" value="MBW0541616.1"/>
    <property type="molecule type" value="Genomic_DNA"/>
</dbReference>
<feature type="non-terminal residue" evidence="1">
    <location>
        <position position="1"/>
    </location>
</feature>
<evidence type="ECO:0000313" key="1">
    <source>
        <dbReference type="EMBL" id="MBW0541616.1"/>
    </source>
</evidence>
<gene>
    <name evidence="1" type="ORF">O181_081331</name>
</gene>
<protein>
    <submittedName>
        <fullName evidence="1">Uncharacterized protein</fullName>
    </submittedName>
</protein>
<reference evidence="1" key="1">
    <citation type="submission" date="2021-03" db="EMBL/GenBank/DDBJ databases">
        <title>Draft genome sequence of rust myrtle Austropuccinia psidii MF-1, a brazilian biotype.</title>
        <authorList>
            <person name="Quecine M.C."/>
            <person name="Pachon D.M.R."/>
            <person name="Bonatelli M.L."/>
            <person name="Correr F.H."/>
            <person name="Franceschini L.M."/>
            <person name="Leite T.F."/>
            <person name="Margarido G.R.A."/>
            <person name="Almeida C.A."/>
            <person name="Ferrarezi J.A."/>
            <person name="Labate C.A."/>
        </authorList>
    </citation>
    <scope>NUCLEOTIDE SEQUENCE</scope>
    <source>
        <strain evidence="1">MF-1</strain>
    </source>
</reference>
<organism evidence="1 2">
    <name type="scientific">Austropuccinia psidii MF-1</name>
    <dbReference type="NCBI Taxonomy" id="1389203"/>
    <lineage>
        <taxon>Eukaryota</taxon>
        <taxon>Fungi</taxon>
        <taxon>Dikarya</taxon>
        <taxon>Basidiomycota</taxon>
        <taxon>Pucciniomycotina</taxon>
        <taxon>Pucciniomycetes</taxon>
        <taxon>Pucciniales</taxon>
        <taxon>Sphaerophragmiaceae</taxon>
        <taxon>Austropuccinia</taxon>
    </lineage>
</organism>
<dbReference type="OrthoDB" id="3259198at2759"/>